<evidence type="ECO:0008006" key="4">
    <source>
        <dbReference type="Google" id="ProtNLM"/>
    </source>
</evidence>
<accession>A0ABM9X644</accession>
<feature type="region of interest" description="Disordered" evidence="1">
    <location>
        <begin position="36"/>
        <end position="75"/>
    </location>
</feature>
<reference evidence="2 3" key="1">
    <citation type="submission" date="2007-11" db="EMBL/GenBank/DDBJ databases">
        <authorList>
            <person name="Wagner-Dobler I."/>
            <person name="Ferriera S."/>
            <person name="Johnson J."/>
            <person name="Kravitz S."/>
            <person name="Beeson K."/>
            <person name="Sutton G."/>
            <person name="Rogers Y.-H."/>
            <person name="Friedman R."/>
            <person name="Frazier M."/>
            <person name="Venter J.C."/>
        </authorList>
    </citation>
    <scope>NUCLEOTIDE SEQUENCE [LARGE SCALE GENOMIC DNA]</scope>
    <source>
        <strain evidence="2 3">HEL-45</strain>
    </source>
</reference>
<feature type="compositionally biased region" description="Polar residues" evidence="1">
    <location>
        <begin position="63"/>
        <end position="75"/>
    </location>
</feature>
<gene>
    <name evidence="2" type="ORF">OIHEL45_09493</name>
</gene>
<dbReference type="Gene3D" id="3.30.450.40">
    <property type="match status" value="1"/>
</dbReference>
<comment type="caution">
    <text evidence="2">The sequence shown here is derived from an EMBL/GenBank/DDBJ whole genome shotgun (WGS) entry which is preliminary data.</text>
</comment>
<organism evidence="2 3">
    <name type="scientific">Sulfitobacter indolifex HEL-45</name>
    <dbReference type="NCBI Taxonomy" id="391624"/>
    <lineage>
        <taxon>Bacteria</taxon>
        <taxon>Pseudomonadati</taxon>
        <taxon>Pseudomonadota</taxon>
        <taxon>Alphaproteobacteria</taxon>
        <taxon>Rhodobacterales</taxon>
        <taxon>Roseobacteraceae</taxon>
        <taxon>Sulfitobacter</taxon>
    </lineage>
</organism>
<dbReference type="InterPro" id="IPR007435">
    <property type="entry name" value="DUF484"/>
</dbReference>
<dbReference type="EMBL" id="ABID01000002">
    <property type="protein sequence ID" value="EDQ04964.1"/>
    <property type="molecule type" value="Genomic_DNA"/>
</dbReference>
<dbReference type="InterPro" id="IPR029016">
    <property type="entry name" value="GAF-like_dom_sf"/>
</dbReference>
<sequence>MYHARSLAAEIRALTEANTPAPLLFPKASFYIGGLTQSGNKDRKRQNRDQFGADLGAPPCYDTANQKETPMSSSPKIDDALREAIISAPDVILDDSDVMQALIAANEKAMGGNIVDLRGIAMERLETRLDRLEDTHRSVIAAAYENLAGTNQIHRAILQMLDPVEFETFLRNLGGEVADILRVDAVKLVLESVQNDNDPAVQRLGDVLTVAEPGFIDDYLSHGRGGLVRQVTLRALQDGSETLYGTKAGWIRSEACLKLDFGTGRLPGLLVMGAEDPHMFGPQQGTDLLTFFTGVLERTMRRWLT</sequence>
<evidence type="ECO:0000256" key="1">
    <source>
        <dbReference type="SAM" id="MobiDB-lite"/>
    </source>
</evidence>
<dbReference type="Proteomes" id="UP000003257">
    <property type="component" value="Unassembled WGS sequence"/>
</dbReference>
<name>A0ABM9X644_9RHOB</name>
<evidence type="ECO:0000313" key="3">
    <source>
        <dbReference type="Proteomes" id="UP000003257"/>
    </source>
</evidence>
<proteinExistence type="predicted"/>
<protein>
    <recommendedName>
        <fullName evidence="4">Recombinase XerC</fullName>
    </recommendedName>
</protein>
<dbReference type="Pfam" id="PF04340">
    <property type="entry name" value="DUF484"/>
    <property type="match status" value="1"/>
</dbReference>
<evidence type="ECO:0000313" key="2">
    <source>
        <dbReference type="EMBL" id="EDQ04964.1"/>
    </source>
</evidence>
<keyword evidence="3" id="KW-1185">Reference proteome</keyword>